<protein>
    <submittedName>
        <fullName evidence="2">Uncharacterized protein</fullName>
    </submittedName>
</protein>
<sequence>MGVLGKISLFTVFFSSFLIIPPVIPFNACSGIAWGAEIKSFGTDGQNGQSGQPGQNSQNADNMTIFSDGSPLTLNLAGRDGQSGQNGSNGETANCGNQPVNVRYNVQAPDGGNGGNGGNGGDGGNGGSLTIYATDPAYLRQIYVNAAGGKAGQPGQGGMGGQGCLCENPYWTIETCTGKPGDPDYRCTTAEFRCQNGRNGTNGLNGVAGREGLVGKLTLINLDKPLETDEPAATVTMATLKDKGYILSRNIWETRTGARALLASGSIIDDQYLALVERLERSFILVWNAPQSFQNFADQKISISLENNQGIKVDLPQDLWIEGTTQQQKNFTQFIVYNAMRSQDATQLESQGLLGNRRDLKLTLVDKANQSNLIATKFKISYRTTQSDPRFRPVSDYTTKYEGEIPEDLISLDGNKFTINVGQLPINDRDLRSGLGVEIKLVGTRSFAGYTAEQTITVREVLGPFK</sequence>
<feature type="compositionally biased region" description="Low complexity" evidence="1">
    <location>
        <begin position="46"/>
        <end position="59"/>
    </location>
</feature>
<evidence type="ECO:0000313" key="2">
    <source>
        <dbReference type="EMBL" id="ACK67349.1"/>
    </source>
</evidence>
<accession>B7JZD8</accession>
<dbReference type="EMBL" id="CP001287">
    <property type="protein sequence ID" value="ACK67349.1"/>
    <property type="molecule type" value="Genomic_DNA"/>
</dbReference>
<feature type="compositionally biased region" description="Polar residues" evidence="1">
    <location>
        <begin position="82"/>
        <end position="100"/>
    </location>
</feature>
<name>B7JZD8_RIPO1</name>
<dbReference type="KEGG" id="cyp:PCC8801_3381"/>
<dbReference type="STRING" id="41431.PCC8801_3381"/>
<reference evidence="3" key="1">
    <citation type="journal article" date="2011" name="MBio">
        <title>Novel metabolic attributes of the genus Cyanothece, comprising a group of unicellular nitrogen-fixing Cyanobacteria.</title>
        <authorList>
            <person name="Bandyopadhyay A."/>
            <person name="Elvitigala T."/>
            <person name="Welsh E."/>
            <person name="Stockel J."/>
            <person name="Liberton M."/>
            <person name="Min H."/>
            <person name="Sherman L.A."/>
            <person name="Pakrasi H.B."/>
        </authorList>
    </citation>
    <scope>NUCLEOTIDE SEQUENCE [LARGE SCALE GENOMIC DNA]</scope>
    <source>
        <strain evidence="3">PCC 8801</strain>
    </source>
</reference>
<evidence type="ECO:0000313" key="3">
    <source>
        <dbReference type="Proteomes" id="UP000008204"/>
    </source>
</evidence>
<dbReference type="AlphaFoldDB" id="B7JZD8"/>
<feature type="compositionally biased region" description="Polar residues" evidence="1">
    <location>
        <begin position="60"/>
        <end position="73"/>
    </location>
</feature>
<feature type="compositionally biased region" description="Gly residues" evidence="1">
    <location>
        <begin position="111"/>
        <end position="122"/>
    </location>
</feature>
<evidence type="ECO:0000256" key="1">
    <source>
        <dbReference type="SAM" id="MobiDB-lite"/>
    </source>
</evidence>
<feature type="region of interest" description="Disordered" evidence="1">
    <location>
        <begin position="43"/>
        <end position="122"/>
    </location>
</feature>
<gene>
    <name evidence="2" type="ordered locus">PCC8801_3381</name>
</gene>
<proteinExistence type="predicted"/>
<dbReference type="OrthoDB" id="417673at2"/>
<dbReference type="RefSeq" id="WP_012596610.1">
    <property type="nucleotide sequence ID" value="NC_011726.1"/>
</dbReference>
<dbReference type="Proteomes" id="UP000008204">
    <property type="component" value="Chromosome"/>
</dbReference>
<dbReference type="HOGENOM" id="CLU_583575_0_0_3"/>
<keyword evidence="3" id="KW-1185">Reference proteome</keyword>
<dbReference type="eggNOG" id="ENOG502Z8YG">
    <property type="taxonomic scope" value="Bacteria"/>
</dbReference>
<organism evidence="2 3">
    <name type="scientific">Rippkaea orientalis (strain PCC 8801 / RF-1)</name>
    <name type="common">Cyanothece sp. (strain PCC 8801)</name>
    <dbReference type="NCBI Taxonomy" id="41431"/>
    <lineage>
        <taxon>Bacteria</taxon>
        <taxon>Bacillati</taxon>
        <taxon>Cyanobacteriota</taxon>
        <taxon>Cyanophyceae</taxon>
        <taxon>Oscillatoriophycideae</taxon>
        <taxon>Chroococcales</taxon>
        <taxon>Aphanothecaceae</taxon>
        <taxon>Rippkaea</taxon>
        <taxon>Rippkaea orientalis</taxon>
    </lineage>
</organism>